<feature type="compositionally biased region" description="Basic residues" evidence="1">
    <location>
        <begin position="248"/>
        <end position="261"/>
    </location>
</feature>
<dbReference type="EMBL" id="CCKQ01014728">
    <property type="protein sequence ID" value="CDW86520.1"/>
    <property type="molecule type" value="Genomic_DNA"/>
</dbReference>
<gene>
    <name evidence="2" type="primary">Contig2647.g2838</name>
    <name evidence="2" type="ORF">STYLEM_15615</name>
</gene>
<evidence type="ECO:0000313" key="3">
    <source>
        <dbReference type="Proteomes" id="UP000039865"/>
    </source>
</evidence>
<feature type="region of interest" description="Disordered" evidence="1">
    <location>
        <begin position="234"/>
        <end position="264"/>
    </location>
</feature>
<keyword evidence="3" id="KW-1185">Reference proteome</keyword>
<proteinExistence type="predicted"/>
<organism evidence="2 3">
    <name type="scientific">Stylonychia lemnae</name>
    <name type="common">Ciliate</name>
    <dbReference type="NCBI Taxonomy" id="5949"/>
    <lineage>
        <taxon>Eukaryota</taxon>
        <taxon>Sar</taxon>
        <taxon>Alveolata</taxon>
        <taxon>Ciliophora</taxon>
        <taxon>Intramacronucleata</taxon>
        <taxon>Spirotrichea</taxon>
        <taxon>Stichotrichia</taxon>
        <taxon>Sporadotrichida</taxon>
        <taxon>Oxytrichidae</taxon>
        <taxon>Stylonychinae</taxon>
        <taxon>Stylonychia</taxon>
    </lineage>
</organism>
<evidence type="ECO:0000313" key="2">
    <source>
        <dbReference type="EMBL" id="CDW86520.1"/>
    </source>
</evidence>
<evidence type="ECO:0000256" key="1">
    <source>
        <dbReference type="SAM" id="MobiDB-lite"/>
    </source>
</evidence>
<name>A0A078AVS4_STYLE</name>
<reference evidence="2 3" key="1">
    <citation type="submission" date="2014-06" db="EMBL/GenBank/DDBJ databases">
        <authorList>
            <person name="Swart Estienne"/>
        </authorList>
    </citation>
    <scope>NUCLEOTIDE SEQUENCE [LARGE SCALE GENOMIC DNA]</scope>
    <source>
        <strain evidence="2 3">130c</strain>
    </source>
</reference>
<sequence length="361" mass="42680">MDSIEQFDKELGKDKKVLTNQNSVRRIKPIQVFVDANQLSLTKKIKYNSHISQASLPSYKLQQDNYSTVNYESIPIQQFEPRVMKKRQQIQVVSPNFLSFTEINFNEMKYPVFSHTPSRSNVLLAKKQKFNQKTNDMHISKDPAFTSFETQNKLNIKYKIPQIKIKGFDIQKKEKRQSLSNYCLPKLRQRQLNNESSKQISPPPKIALHRPLLSISVSQNQIYLDRKVTTIHNETEKNSRQNTNKYESRKKIKLKSKKSKQQKQQEQVLTYKSNHMKLVDLFNDDEQPIQEEQAIEEPQMLEILDFGNANIVKPQPIWLQQQVKNQRQSQIESGQYRYSRGNTYEMGRWQQLNFLDYGQLY</sequence>
<dbReference type="AlphaFoldDB" id="A0A078AVS4"/>
<protein>
    <submittedName>
        <fullName evidence="2">Uncharacterized protein</fullName>
    </submittedName>
</protein>
<dbReference type="Proteomes" id="UP000039865">
    <property type="component" value="Unassembled WGS sequence"/>
</dbReference>
<accession>A0A078AVS4</accession>
<dbReference type="InParanoid" id="A0A078AVS4"/>